<dbReference type="KEGG" id="btho:Btheta7330_04800"/>
<dbReference type="SUPFAM" id="SSF53649">
    <property type="entry name" value="Alkaline phosphatase-like"/>
    <property type="match status" value="1"/>
</dbReference>
<feature type="modified residue" description="3-oxoalanine (Ser)" evidence="5">
    <location>
        <position position="73"/>
    </location>
</feature>
<evidence type="ECO:0000313" key="8">
    <source>
        <dbReference type="EMBL" id="KAB4470454.1"/>
    </source>
</evidence>
<dbReference type="OMA" id="IRMPFIV"/>
<gene>
    <name evidence="11" type="ORF">DW780_28435</name>
    <name evidence="8" type="ORF">GAN91_26340</name>
    <name evidence="7" type="ORF">GAN93_24095</name>
    <name evidence="9" type="ORF">KHY35_22405</name>
    <name evidence="12" type="ORF">KQP59_17860</name>
    <name evidence="10" type="ORF">PO127_21045</name>
</gene>
<dbReference type="EMBL" id="JAGZEE010000053">
    <property type="protein sequence ID" value="MBS5413427.1"/>
    <property type="molecule type" value="Genomic_DNA"/>
</dbReference>
<dbReference type="Gene3D" id="3.40.720.10">
    <property type="entry name" value="Alkaline Phosphatase, subunit A"/>
    <property type="match status" value="1"/>
</dbReference>
<dbReference type="Proteomes" id="UP001217776">
    <property type="component" value="Unassembled WGS sequence"/>
</dbReference>
<dbReference type="DNASU" id="1075645"/>
<dbReference type="InterPro" id="IPR017850">
    <property type="entry name" value="Alkaline_phosphatase_core_sf"/>
</dbReference>
<protein>
    <submittedName>
        <fullName evidence="11">DUF229 domain-containing protein</fullName>
    </submittedName>
    <submittedName>
        <fullName evidence="8">Sulfatase-like hydrolase/transferase</fullName>
    </submittedName>
</protein>
<accession>C6IUG6</accession>
<dbReference type="PANTHER" id="PTHR42693">
    <property type="entry name" value="ARYLSULFATASE FAMILY MEMBER"/>
    <property type="match status" value="1"/>
</dbReference>
<comment type="PTM">
    <text evidence="5">The conversion to 3-oxoalanine (also known as C-formylglycine, FGly), of a serine or cysteine residue in prokaryotes and of a cysteine residue in eukaryotes, is critical for catalytic activity.</text>
</comment>
<dbReference type="GO" id="GO:0016740">
    <property type="term" value="F:transferase activity"/>
    <property type="evidence" value="ECO:0007669"/>
    <property type="project" value="UniProtKB-KW"/>
</dbReference>
<reference evidence="12" key="4">
    <citation type="submission" date="2021-06" db="EMBL/GenBank/DDBJ databases">
        <title>Interrogation of the integrated mobile genetic elements in gut-associated Bacteroides with a consensus prediction approach.</title>
        <authorList>
            <person name="Campbell D.E."/>
            <person name="Leigh J.R."/>
            <person name="Kim T."/>
            <person name="England W."/>
            <person name="Whitaker R.J."/>
            <person name="Degnan P.H."/>
        </authorList>
    </citation>
    <scope>NUCLEOTIDE SEQUENCE</scope>
    <source>
        <strain evidence="12">VPI-BTDOT2</strain>
    </source>
</reference>
<evidence type="ECO:0000313" key="12">
    <source>
        <dbReference type="EMBL" id="UYU70130.1"/>
    </source>
</evidence>
<dbReference type="Proteomes" id="UP001156216">
    <property type="component" value="Chromosome"/>
</dbReference>
<dbReference type="Proteomes" id="UP000284785">
    <property type="component" value="Unassembled WGS sequence"/>
</dbReference>
<proteinExistence type="inferred from homology"/>
<evidence type="ECO:0000256" key="2">
    <source>
        <dbReference type="ARBA" id="ARBA00022723"/>
    </source>
</evidence>
<organism evidence="8 14">
    <name type="scientific">Bacteroides thetaiotaomicron</name>
    <dbReference type="NCBI Taxonomy" id="818"/>
    <lineage>
        <taxon>Bacteria</taxon>
        <taxon>Pseudomonadati</taxon>
        <taxon>Bacteroidota</taxon>
        <taxon>Bacteroidia</taxon>
        <taxon>Bacteroidales</taxon>
        <taxon>Bacteroidaceae</taxon>
        <taxon>Bacteroides</taxon>
    </lineage>
</organism>
<dbReference type="GO" id="GO:0004065">
    <property type="term" value="F:arylsulfatase activity"/>
    <property type="evidence" value="ECO:0007669"/>
    <property type="project" value="TreeGrafter"/>
</dbReference>
<reference evidence="10" key="5">
    <citation type="submission" date="2022-10" db="EMBL/GenBank/DDBJ databases">
        <title>Human gut microbiome strain richness.</title>
        <authorList>
            <person name="Chen-Liaw A."/>
        </authorList>
    </citation>
    <scope>NUCLEOTIDE SEQUENCE</scope>
    <source>
        <strain evidence="10">1001283st1_A3_1001283B150304_161114</strain>
    </source>
</reference>
<dbReference type="GO" id="GO:0046872">
    <property type="term" value="F:metal ion binding"/>
    <property type="evidence" value="ECO:0007669"/>
    <property type="project" value="UniProtKB-KW"/>
</dbReference>
<dbReference type="Proteomes" id="UP000460317">
    <property type="component" value="Unassembled WGS sequence"/>
</dbReference>
<evidence type="ECO:0000313" key="15">
    <source>
        <dbReference type="Proteomes" id="UP000460317"/>
    </source>
</evidence>
<accession>A0A0N7IB01</accession>
<dbReference type="GeneID" id="60924674"/>
<dbReference type="EMBL" id="QSJP01000053">
    <property type="protein sequence ID" value="RHD78753.1"/>
    <property type="molecule type" value="Genomic_DNA"/>
</dbReference>
<dbReference type="Gene3D" id="3.30.1120.10">
    <property type="match status" value="1"/>
</dbReference>
<evidence type="ECO:0000256" key="5">
    <source>
        <dbReference type="PIRSR" id="PIRSR600917-52"/>
    </source>
</evidence>
<dbReference type="InterPro" id="IPR000917">
    <property type="entry name" value="Sulfatase_N"/>
</dbReference>
<keyword evidence="8" id="KW-0808">Transferase</keyword>
<comment type="similarity">
    <text evidence="1">Belongs to the sulfatase family.</text>
</comment>
<dbReference type="InterPro" id="IPR024607">
    <property type="entry name" value="Sulfatase_CS"/>
</dbReference>
<evidence type="ECO:0000313" key="7">
    <source>
        <dbReference type="EMBL" id="KAB4447372.1"/>
    </source>
</evidence>
<dbReference type="EMBL" id="WCRY01000048">
    <property type="protein sequence ID" value="KAB4470454.1"/>
    <property type="molecule type" value="Genomic_DNA"/>
</dbReference>
<dbReference type="EMBL" id="CP083681">
    <property type="protein sequence ID" value="UYU70130.1"/>
    <property type="molecule type" value="Genomic_DNA"/>
</dbReference>
<keyword evidence="2" id="KW-0479">Metal-binding</keyword>
<dbReference type="RefSeq" id="WP_008767670.1">
    <property type="nucleotide sequence ID" value="NZ_BAABXH010000005.1"/>
</dbReference>
<evidence type="ECO:0000256" key="4">
    <source>
        <dbReference type="ARBA" id="ARBA00022837"/>
    </source>
</evidence>
<sequence>MNIKKHLPWLGALLPIINAQADTNPNVVIIYIDDMGIGDIGCYGGKFVATPNIDKLAQDGLLFNQYYSSAPVSSPSRCGLTTGLFPIEVGINTFLNDKASNKRCEQRNYLDDKLPSMARAFQNAGYATGHIGKWHMGGGRDVHNAPSIKNYGFDEYLSTYESPDPDPAITASKWIWCDNDSIKRWKRTEYFVDKSIDFIKRHKDSPFFLNLWPDDMHTPWVPEFKQKERKSWETKEAFSPVLGEMDKQIGRFIKALDDMGLSENTIIIFTSDNGPAPSFKAVRSAYLRGTKNSLYEGGIRMPFIVKYPKKIKPGRVNNSSVLCAVDLYPTLCSVAGIKTEKNYKGDGQNYAKVLLGKSEAKRKTDLMWDFGRNKHFGFPGNPYDRSPHLAIRSGKWKLLVNGDGSDAQLYDMELDKFEKNNIAGEHPELVAKLSKKVCEWYAQNKDKGLQTDL</sequence>
<evidence type="ECO:0000259" key="6">
    <source>
        <dbReference type="Pfam" id="PF00884"/>
    </source>
</evidence>
<dbReference type="AlphaFoldDB" id="A0A0N7IB01"/>
<dbReference type="PANTHER" id="PTHR42693:SF33">
    <property type="entry name" value="ARYLSULFATASE"/>
    <property type="match status" value="1"/>
</dbReference>
<dbReference type="EMBL" id="WCSB01000044">
    <property type="protein sequence ID" value="KAB4447372.1"/>
    <property type="molecule type" value="Genomic_DNA"/>
</dbReference>
<evidence type="ECO:0000256" key="1">
    <source>
        <dbReference type="ARBA" id="ARBA00008779"/>
    </source>
</evidence>
<keyword evidence="3 8" id="KW-0378">Hydrolase</keyword>
<evidence type="ECO:0000313" key="10">
    <source>
        <dbReference type="EMBL" id="MDC2238235.1"/>
    </source>
</evidence>
<reference evidence="11 13" key="1">
    <citation type="submission" date="2018-08" db="EMBL/GenBank/DDBJ databases">
        <title>A genome reference for cultivated species of the human gut microbiota.</title>
        <authorList>
            <person name="Zou Y."/>
            <person name="Xue W."/>
            <person name="Luo G."/>
        </authorList>
    </citation>
    <scope>NUCLEOTIDE SEQUENCE [LARGE SCALE GENOMIC DNA]</scope>
    <source>
        <strain evidence="11 13">AM30-26</strain>
    </source>
</reference>
<evidence type="ECO:0000313" key="13">
    <source>
        <dbReference type="Proteomes" id="UP000284785"/>
    </source>
</evidence>
<dbReference type="PROSITE" id="PS00149">
    <property type="entry name" value="SULFATASE_2"/>
    <property type="match status" value="1"/>
</dbReference>
<dbReference type="Proteomes" id="UP000782901">
    <property type="component" value="Unassembled WGS sequence"/>
</dbReference>
<evidence type="ECO:0000313" key="14">
    <source>
        <dbReference type="Proteomes" id="UP000436858"/>
    </source>
</evidence>
<dbReference type="InterPro" id="IPR050738">
    <property type="entry name" value="Sulfatase"/>
</dbReference>
<name>A0A0N7IB01_BACT4</name>
<evidence type="ECO:0000313" key="11">
    <source>
        <dbReference type="EMBL" id="RHD78753.1"/>
    </source>
</evidence>
<dbReference type="Proteomes" id="UP000436858">
    <property type="component" value="Unassembled WGS sequence"/>
</dbReference>
<keyword evidence="4" id="KW-0106">Calcium</keyword>
<evidence type="ECO:0000256" key="3">
    <source>
        <dbReference type="ARBA" id="ARBA00022801"/>
    </source>
</evidence>
<feature type="domain" description="Sulfatase N-terminal" evidence="6">
    <location>
        <begin position="25"/>
        <end position="337"/>
    </location>
</feature>
<reference evidence="14 15" key="2">
    <citation type="journal article" date="2019" name="Nat. Med.">
        <title>A library of human gut bacterial isolates paired with longitudinal multiomics data enables mechanistic microbiome research.</title>
        <authorList>
            <person name="Poyet M."/>
            <person name="Groussin M."/>
            <person name="Gibbons S.M."/>
            <person name="Avila-Pacheco J."/>
            <person name="Jiang X."/>
            <person name="Kearney S.M."/>
            <person name="Perrotta A.R."/>
            <person name="Berdy B."/>
            <person name="Zhao S."/>
            <person name="Lieberman T.D."/>
            <person name="Swanson P.K."/>
            <person name="Smith M."/>
            <person name="Roesemann S."/>
            <person name="Alexander J.E."/>
            <person name="Rich S.A."/>
            <person name="Livny J."/>
            <person name="Vlamakis H."/>
            <person name="Clish C."/>
            <person name="Bullock K."/>
            <person name="Deik A."/>
            <person name="Scott J."/>
            <person name="Pierce K.A."/>
            <person name="Xavier R.J."/>
            <person name="Alm E.J."/>
        </authorList>
    </citation>
    <scope>NUCLEOTIDE SEQUENCE [LARGE SCALE GENOMIC DNA]</scope>
    <source>
        <strain evidence="8 14">BIOML-A162</strain>
        <strain evidence="7 15">BIOML-A165</strain>
    </source>
</reference>
<evidence type="ECO:0000313" key="9">
    <source>
        <dbReference type="EMBL" id="MBS5413427.1"/>
    </source>
</evidence>
<dbReference type="EMBL" id="JAQNVG010000045">
    <property type="protein sequence ID" value="MDC2238235.1"/>
    <property type="molecule type" value="Genomic_DNA"/>
</dbReference>
<reference evidence="9" key="3">
    <citation type="submission" date="2021-02" db="EMBL/GenBank/DDBJ databases">
        <title>Infant gut strain persistence is associated with maternal origin, phylogeny, and functional potential including surface adhesion and iron acquisition.</title>
        <authorList>
            <person name="Lou Y.C."/>
        </authorList>
    </citation>
    <scope>NUCLEOTIDE SEQUENCE</scope>
    <source>
        <strain evidence="9">L3_082_243G1_dasL3_082_243G1_maxbin2.maxbin.015s ta_sub</strain>
    </source>
</reference>
<dbReference type="Pfam" id="PF00884">
    <property type="entry name" value="Sulfatase"/>
    <property type="match status" value="1"/>
</dbReference>